<dbReference type="EMBL" id="OP722920">
    <property type="protein sequence ID" value="WMB96344.1"/>
    <property type="molecule type" value="Viral_cRNA"/>
</dbReference>
<dbReference type="EMBL" id="OP722922">
    <property type="protein sequence ID" value="WMB96347.1"/>
    <property type="molecule type" value="Viral_cRNA"/>
</dbReference>
<name>A0AA50KJ97_9VIRU</name>
<protein>
    <submittedName>
        <fullName evidence="1">Uncharacterized protein</fullName>
    </submittedName>
</protein>
<evidence type="ECO:0000313" key="1">
    <source>
        <dbReference type="EMBL" id="WMB96344.1"/>
    </source>
</evidence>
<accession>A0AA50KJ97</accession>
<organism evidence="1">
    <name type="scientific">Leptomonas pyrrhocoris qin-like virus</name>
    <dbReference type="NCBI Taxonomy" id="3070844"/>
    <lineage>
        <taxon>Viruses</taxon>
        <taxon>Riboviria</taxon>
        <taxon>Orthornavirae</taxon>
        <taxon>Negarnaviricota</taxon>
        <taxon>Haploviricotina</taxon>
        <taxon>Chunqiuviricetes</taxon>
        <taxon>Muvirales</taxon>
        <taxon>Qinviridae</taxon>
    </lineage>
</organism>
<reference evidence="1" key="1">
    <citation type="submission" date="2022-10" db="EMBL/GenBank/DDBJ databases">
        <title>Divergent RNA viruses in the cosmopolitan monoxenous trypanosomatid Leptomonas pyrrhocoris.</title>
        <authorList>
            <person name="Grybchuk D."/>
            <person name="Macedo D.H."/>
            <person name="Kostygov A."/>
            <person name="Votypka J."/>
            <person name="Sevcik J."/>
            <person name="Yurchenko V."/>
        </authorList>
    </citation>
    <scope>NUCLEOTIDE SEQUENCE</scope>
    <source>
        <strain evidence="2">QinSE-Sb07</strain>
        <strain evidence="1">QinUA-Zp02</strain>
    </source>
</reference>
<proteinExistence type="predicted"/>
<evidence type="ECO:0000313" key="2">
    <source>
        <dbReference type="EMBL" id="WMB96347.1"/>
    </source>
</evidence>
<sequence length="375" mass="40545">MTSSFEKNVSDFLAMCANGPVEVGLNATADRLTDAANFLYLPEKPDAKATLASVMYPVGLGDKARRVMAAMAGMCCSKQYGMAVSKDCVTRQAPTKTAEEVPALSSEDLHSAILLVYAAKVNWWQMNHHTGTRSTQASGFCAKAMAALGLDPMSAGDVQAIWIGSHWFDTRFILGVLGVLEPPSSGKGAWPPAAPEIMMRMKSNPAGTALWADASVVMDNLRSSMYKALIPKAVLIEHEGIKLTLEAVARNPARYHMGASYLVHEARKEIRPLSQTFKDVVGAAIGVVYPQGTISRSAALSNAACPRDSEYAQLFAGLKRTIATMGEAYGAMLAKRQHDDMDKGLTKEDWLSVIVEDDDTFGRRKIDERAKASIH</sequence>